<sequence length="509" mass="52229">MPVTTTPIQTASTSSDAGSLAVIVNNIIERLAETTVLSNTNETSVGDLGQLDTAVKTSIVDAINDLVSKFDSGELVSTYIGQLSNLNTNSKSTVVAAINEVNNKVGDITALETENTGNVVDAVNEVFAAIQALGDIDSGEIFNQLSLRLVKTGDTMTGALNILAGVQNADAPMIGIGWSGLNPSWKFMVDSAESYSMFAFDKTTGLVQGRRMTLDKSGNLTSSGTIRAGAGNGILGIDGSVTGTAWNAIGGSVDAVTSINNKFAGYYLTTGGTLTGKLIESIGTTGSAVTFRDLKIGNAANRSWEELIDASEAYILRSHNKTNDAVLQTAMKLSLDGTAVFSGPVTSTGDLTVGAASYKTDGNITGTAWNTFGSSTNAISAIQNYVSNRLAAAITIPPGGTTGQALVKASNSDGDYAWGGPYALLVHTHAIADVTGLQSALDLKSTIASPTFTGDPKAPTPSVGDNDTSIATTAFVQAAIGSMGKRSLTVSSSAPTSGDGVDGDVWFQI</sequence>
<dbReference type="Proteomes" id="UP000615696">
    <property type="component" value="Segment"/>
</dbReference>
<reference evidence="1 2" key="1">
    <citation type="submission" date="2020-01" db="EMBL/GenBank/DDBJ databases">
        <title>Patterns of diversity and host range of bacteriophage communities associated with bean-nodulatin bacteria.</title>
        <authorList>
            <person name="Vann Cauwenberghe J."/>
            <person name="Santamaria R.I."/>
            <person name="Bustos P."/>
            <person name="Juarez S."/>
            <person name="Gonzalez V."/>
        </authorList>
    </citation>
    <scope>NUCLEOTIDE SEQUENCE [LARGE SCALE GENOMIC DNA]</scope>
    <source>
        <strain evidence="2">RHph</strain>
    </source>
</reference>
<name>A0A7S5R983_9CAUD</name>
<accession>A0A7S5R983</accession>
<protein>
    <submittedName>
        <fullName evidence="1">Putative tail fiber protein</fullName>
    </submittedName>
</protein>
<evidence type="ECO:0000313" key="2">
    <source>
        <dbReference type="Proteomes" id="UP000615696"/>
    </source>
</evidence>
<gene>
    <name evidence="1" type="ORF">EVC04_008</name>
</gene>
<dbReference type="EMBL" id="MN988532">
    <property type="protein sequence ID" value="QIG73445.1"/>
    <property type="molecule type" value="Genomic_DNA"/>
</dbReference>
<proteinExistence type="predicted"/>
<organism evidence="1 2">
    <name type="scientific">Rhizobium phage RHph_I1_9</name>
    <dbReference type="NCBI Taxonomy" id="2509729"/>
    <lineage>
        <taxon>Viruses</taxon>
        <taxon>Duplodnaviria</taxon>
        <taxon>Heunggongvirae</taxon>
        <taxon>Uroviricota</taxon>
        <taxon>Caudoviricetes</taxon>
        <taxon>Pootjesviridae</taxon>
        <taxon>Staniewskivirinae</taxon>
        <taxon>Trinifflemingvirus</taxon>
        <taxon>Trinifflemingvirus I19</taxon>
    </lineage>
</organism>
<evidence type="ECO:0000313" key="1">
    <source>
        <dbReference type="EMBL" id="QIG73445.1"/>
    </source>
</evidence>
<keyword evidence="2" id="KW-1185">Reference proteome</keyword>